<evidence type="ECO:0000256" key="1">
    <source>
        <dbReference type="SAM" id="Phobius"/>
    </source>
</evidence>
<dbReference type="OrthoDB" id="3267160at2"/>
<evidence type="ECO:0000313" key="2">
    <source>
        <dbReference type="EMBL" id="EJF40397.1"/>
    </source>
</evidence>
<keyword evidence="3" id="KW-1185">Reference proteome</keyword>
<reference evidence="2 3" key="1">
    <citation type="submission" date="2012-05" db="EMBL/GenBank/DDBJ databases">
        <authorList>
            <person name="Harkins D.M."/>
            <person name="Madupu R."/>
            <person name="Durkin A.S."/>
            <person name="Torralba M."/>
            <person name="Methe B."/>
            <person name="Sutton G.G."/>
            <person name="Nelson K.E."/>
        </authorList>
    </citation>
    <scope>NUCLEOTIDE SEQUENCE [LARGE SCALE GENOMIC DNA]</scope>
    <source>
        <strain evidence="2 3">F0489</strain>
    </source>
</reference>
<dbReference type="EMBL" id="AKFT01000171">
    <property type="protein sequence ID" value="EJF40397.1"/>
    <property type="molecule type" value="Genomic_DNA"/>
</dbReference>
<dbReference type="eggNOG" id="ENOG50331I5">
    <property type="taxonomic scope" value="Bacteria"/>
</dbReference>
<dbReference type="Proteomes" id="UP000002941">
    <property type="component" value="Unassembled WGS sequence"/>
</dbReference>
<proteinExistence type="predicted"/>
<dbReference type="Pfam" id="PF10739">
    <property type="entry name" value="DUF2550"/>
    <property type="match status" value="1"/>
</dbReference>
<keyword evidence="1" id="KW-0812">Transmembrane</keyword>
<keyword evidence="1" id="KW-1133">Transmembrane helix</keyword>
<comment type="caution">
    <text evidence="2">The sequence shown here is derived from an EMBL/GenBank/DDBJ whole genome shotgun (WGS) entry which is preliminary data.</text>
</comment>
<dbReference type="AlphaFoldDB" id="J0N7C0"/>
<accession>J0N7C0</accession>
<feature type="transmembrane region" description="Helical" evidence="1">
    <location>
        <begin position="6"/>
        <end position="26"/>
    </location>
</feature>
<evidence type="ECO:0000313" key="3">
    <source>
        <dbReference type="Proteomes" id="UP000002941"/>
    </source>
</evidence>
<organism evidence="2 3">
    <name type="scientific">Actinomyces massiliensis F0489</name>
    <dbReference type="NCBI Taxonomy" id="1125718"/>
    <lineage>
        <taxon>Bacteria</taxon>
        <taxon>Bacillati</taxon>
        <taxon>Actinomycetota</taxon>
        <taxon>Actinomycetes</taxon>
        <taxon>Actinomycetales</taxon>
        <taxon>Actinomycetaceae</taxon>
        <taxon>Actinomyces</taxon>
    </lineage>
</organism>
<keyword evidence="1" id="KW-0472">Membrane</keyword>
<dbReference type="InterPro" id="IPR019675">
    <property type="entry name" value="DUF2550"/>
</dbReference>
<name>J0N7C0_9ACTO</name>
<dbReference type="RefSeq" id="WP_008732549.1">
    <property type="nucleotide sequence ID" value="NZ_AKFT01000171.1"/>
</dbReference>
<sequence>MMGHPVWTAAGASALVVLVLIGVFIVRLRRLAGRVGSFECALRRPGRNRWMSGIATFGGDSVEWTRLVSLSVRPRYRFERADIELGGVSHRGAEGNIVDVECVYRGERFDLAMVEDSHSAMVAWLESAAPTQPKLL</sequence>
<protein>
    <submittedName>
        <fullName evidence="2">PF10739 family protein</fullName>
    </submittedName>
</protein>
<dbReference type="PATRIC" id="fig|1125718.3.peg.2089"/>
<gene>
    <name evidence="2" type="ORF">HMPREF1318_0783</name>
</gene>